<feature type="transmembrane region" description="Helical" evidence="1">
    <location>
        <begin position="29"/>
        <end position="48"/>
    </location>
</feature>
<feature type="transmembrane region" description="Helical" evidence="1">
    <location>
        <begin position="54"/>
        <end position="73"/>
    </location>
</feature>
<keyword evidence="1" id="KW-0812">Transmembrane</keyword>
<dbReference type="EMBL" id="VBUC01000023">
    <property type="protein sequence ID" value="TLS97246.1"/>
    <property type="molecule type" value="Genomic_DNA"/>
</dbReference>
<reference evidence="2 3" key="1">
    <citation type="submission" date="2019-05" db="EMBL/GenBank/DDBJ databases">
        <title>Arcobacter cibarius and Arcobacter thereius providing challenges in identification an antibiotic susceptibility and Quinolone resistance.</title>
        <authorList>
            <person name="Busch A."/>
            <person name="Hanel I."/>
            <person name="Hotzel H."/>
            <person name="Tomaso H."/>
        </authorList>
    </citation>
    <scope>NUCLEOTIDE SEQUENCE [LARGE SCALE GENOMIC DNA]</scope>
    <source>
        <strain evidence="2 3">16CS0831-2</strain>
    </source>
</reference>
<feature type="transmembrane region" description="Helical" evidence="1">
    <location>
        <begin position="80"/>
        <end position="101"/>
    </location>
</feature>
<sequence length="432" mass="49610">MMITTYFYGILIFLSFFMSVYSYFFDKDMFIFSGIFAWIAFLFFFQTLQKKRLLIFLLISSFICLIISFYNSFKINFYDIFIVNQYLITLLIGVSFLRLISIPKNDNLKGSLNGIKSFIKTYFGVHLFASIINLSALILVADKMYKRGYLTNTQIILLTRSFANDAYWSPFFVAFGTAVVYMPNLDTSIILVNGFFLATFGFLITYYEVKNDKKNNIKDFEGYPLNLNTLALPFILAFLVLVTHYLSPDTKVIVLIALFSFVLTLLILTIRSGFKNCFLEIKKNIFFDLPNMRAEISLFLVAGIFGVALSSILVGLNLELPFEKFDWIIASILLAIFIILGFIGIHPLITIAIIGNLLNEVNHTLLAVTFLMAWSIVISTSPFSGLILTIVSRYNLDIKNIFRLNIFYILKIYVLNVIFLFILSKYLNIFLT</sequence>
<feature type="transmembrane region" description="Helical" evidence="1">
    <location>
        <begin position="6"/>
        <end position="24"/>
    </location>
</feature>
<feature type="transmembrane region" description="Helical" evidence="1">
    <location>
        <begin position="406"/>
        <end position="427"/>
    </location>
</feature>
<feature type="transmembrane region" description="Helical" evidence="1">
    <location>
        <begin position="295"/>
        <end position="316"/>
    </location>
</feature>
<feature type="transmembrane region" description="Helical" evidence="1">
    <location>
        <begin position="227"/>
        <end position="246"/>
    </location>
</feature>
<proteinExistence type="predicted"/>
<evidence type="ECO:0000313" key="2">
    <source>
        <dbReference type="EMBL" id="TLS97246.1"/>
    </source>
</evidence>
<feature type="transmembrane region" description="Helical" evidence="1">
    <location>
        <begin position="188"/>
        <end position="207"/>
    </location>
</feature>
<feature type="transmembrane region" description="Helical" evidence="1">
    <location>
        <begin position="252"/>
        <end position="274"/>
    </location>
</feature>
<evidence type="ECO:0000256" key="1">
    <source>
        <dbReference type="SAM" id="Phobius"/>
    </source>
</evidence>
<feature type="transmembrane region" description="Helical" evidence="1">
    <location>
        <begin position="328"/>
        <end position="358"/>
    </location>
</feature>
<keyword evidence="3" id="KW-1185">Reference proteome</keyword>
<evidence type="ECO:0000313" key="3">
    <source>
        <dbReference type="Proteomes" id="UP000305417"/>
    </source>
</evidence>
<accession>A0ABY2V2N6</accession>
<dbReference type="Proteomes" id="UP000305417">
    <property type="component" value="Unassembled WGS sequence"/>
</dbReference>
<feature type="transmembrane region" description="Helical" evidence="1">
    <location>
        <begin position="365"/>
        <end position="394"/>
    </location>
</feature>
<keyword evidence="1" id="KW-0472">Membrane</keyword>
<feature type="transmembrane region" description="Helical" evidence="1">
    <location>
        <begin position="121"/>
        <end position="141"/>
    </location>
</feature>
<organism evidence="2 3">
    <name type="scientific">Aliarcobacter cibarius</name>
    <dbReference type="NCBI Taxonomy" id="255507"/>
    <lineage>
        <taxon>Bacteria</taxon>
        <taxon>Pseudomonadati</taxon>
        <taxon>Campylobacterota</taxon>
        <taxon>Epsilonproteobacteria</taxon>
        <taxon>Campylobacterales</taxon>
        <taxon>Arcobacteraceae</taxon>
        <taxon>Aliarcobacter</taxon>
    </lineage>
</organism>
<protein>
    <submittedName>
        <fullName evidence="2">Tellurium resistance protein TerC</fullName>
    </submittedName>
</protein>
<gene>
    <name evidence="2" type="ORF">FE247_08745</name>
</gene>
<keyword evidence="1" id="KW-1133">Transmembrane helix</keyword>
<name>A0ABY2V2N6_9BACT</name>
<comment type="caution">
    <text evidence="2">The sequence shown here is derived from an EMBL/GenBank/DDBJ whole genome shotgun (WGS) entry which is preliminary data.</text>
</comment>
<feature type="transmembrane region" description="Helical" evidence="1">
    <location>
        <begin position="162"/>
        <end position="182"/>
    </location>
</feature>